<keyword evidence="11" id="KW-0808">Transferase</keyword>
<sequence>MRDKMLLRRCTVSLLSFTLFAAANADSFENTAVVRTIELGGSLVHVTTTFAVKALEAGSSVYTVALGDVEKQKTSWLEAKVKGQAKALAVLDRGADSTNGVHLLDITLPQTLGLNATINIVLDSVQTHVTYPWPERASQQEEQALKYEAGLFVLSPYHTAVQRTKIRSTSPSIHSYTTPKALEDFTLDATVTKTGATITYGPYNNIAPSANEGFISKHQQPVVVHYNYEYPVAEVPKLKRTAEISHWGANLNIQDEIHLRNAGPALKGHFSRLEHQTQAFYKRSSPHVIPGITLHLPAGIQNTYYYDLIGNVSTSRLRVAPSVPKNAQTNQYSVLELKPRYPIMGGWNYSFTLGWDAPLADSASWDKTTGKYIVQIPVLTPIPAAVVNEAEITIILPEGATNVEFATPFPPVSSSMSTHTTFLDTTGRPAITLHFKDLTEKHAQPIYVSYNVPLSAHLKKPVAVAVAFFSVFAFALVTRRLDLRIHKK</sequence>
<keyword evidence="9 10" id="KW-0472">Membrane</keyword>
<proteinExistence type="inferred from homology"/>
<evidence type="ECO:0000256" key="7">
    <source>
        <dbReference type="ARBA" id="ARBA00022824"/>
    </source>
</evidence>
<dbReference type="EMBL" id="JARKIE010000021">
    <property type="protein sequence ID" value="KAJ7700084.1"/>
    <property type="molecule type" value="Genomic_DNA"/>
</dbReference>
<evidence type="ECO:0000256" key="3">
    <source>
        <dbReference type="ARBA" id="ARBA00004922"/>
    </source>
</evidence>
<comment type="subcellular location">
    <subcellularLocation>
        <location evidence="2 10">Endoplasmic reticulum membrane</location>
        <topology evidence="2 10">Single-pass type I membrane protein</topology>
    </subcellularLocation>
</comment>
<evidence type="ECO:0000256" key="4">
    <source>
        <dbReference type="ARBA" id="ARBA00008905"/>
    </source>
</evidence>
<feature type="chain" id="PRO_5041766408" description="Dolichyl-diphosphooligosaccharide--protein glycosyltransferase subunit 1" evidence="10">
    <location>
        <begin position="26"/>
        <end position="488"/>
    </location>
</feature>
<dbReference type="Pfam" id="PF04597">
    <property type="entry name" value="Ribophorin_I"/>
    <property type="match status" value="1"/>
</dbReference>
<dbReference type="Proteomes" id="UP001221757">
    <property type="component" value="Unassembled WGS sequence"/>
</dbReference>
<evidence type="ECO:0000256" key="9">
    <source>
        <dbReference type="ARBA" id="ARBA00023136"/>
    </source>
</evidence>
<dbReference type="GO" id="GO:0016740">
    <property type="term" value="F:transferase activity"/>
    <property type="evidence" value="ECO:0007669"/>
    <property type="project" value="UniProtKB-KW"/>
</dbReference>
<evidence type="ECO:0000313" key="11">
    <source>
        <dbReference type="EMBL" id="KAJ7700084.1"/>
    </source>
</evidence>
<feature type="transmembrane region" description="Helical" evidence="10">
    <location>
        <begin position="461"/>
        <end position="478"/>
    </location>
</feature>
<protein>
    <recommendedName>
        <fullName evidence="10">Dolichyl-diphosphooligosaccharide--protein glycosyltransferase subunit 1</fullName>
    </recommendedName>
</protein>
<comment type="function">
    <text evidence="1 10">Subunit of the oligosaccharyl transferase (OST) complex that catalyzes the initial transfer of a defined glycan (Glc(3)Man(9)GlcNAc(2) in eukaryotes) from the lipid carrier dolichol-pyrophosphate to an asparagine residue within an Asn-X-Ser/Thr consensus motif in nascent polypeptide chains, the first step in protein N-glycosylation. N-glycosylation occurs cotranslationally and the complex associates with the Sec61 complex at the channel-forming translocon complex that mediates protein translocation across the endoplasmic reticulum (ER). All subunits are required for a maximal enzyme activity.</text>
</comment>
<evidence type="ECO:0000256" key="8">
    <source>
        <dbReference type="ARBA" id="ARBA00022989"/>
    </source>
</evidence>
<dbReference type="GO" id="GO:0018279">
    <property type="term" value="P:protein N-linked glycosylation via asparagine"/>
    <property type="evidence" value="ECO:0007669"/>
    <property type="project" value="TreeGrafter"/>
</dbReference>
<keyword evidence="5 10" id="KW-0812">Transmembrane</keyword>
<comment type="pathway">
    <text evidence="3 10">Protein modification; protein glycosylation.</text>
</comment>
<comment type="caution">
    <text evidence="11">The sequence shown here is derived from an EMBL/GenBank/DDBJ whole genome shotgun (WGS) entry which is preliminary data.</text>
</comment>
<dbReference type="AlphaFoldDB" id="A0AAD7DVQ8"/>
<evidence type="ECO:0000256" key="5">
    <source>
        <dbReference type="ARBA" id="ARBA00022692"/>
    </source>
</evidence>
<feature type="signal peptide" evidence="10">
    <location>
        <begin position="1"/>
        <end position="25"/>
    </location>
</feature>
<gene>
    <name evidence="11" type="ORF">B0H17DRAFT_277952</name>
</gene>
<evidence type="ECO:0000256" key="2">
    <source>
        <dbReference type="ARBA" id="ARBA00004115"/>
    </source>
</evidence>
<evidence type="ECO:0000256" key="10">
    <source>
        <dbReference type="RuleBase" id="RU361143"/>
    </source>
</evidence>
<evidence type="ECO:0000313" key="12">
    <source>
        <dbReference type="Proteomes" id="UP001221757"/>
    </source>
</evidence>
<keyword evidence="6 10" id="KW-0732">Signal</keyword>
<dbReference type="PANTHER" id="PTHR21049">
    <property type="entry name" value="RIBOPHORIN I"/>
    <property type="match status" value="1"/>
</dbReference>
<dbReference type="GO" id="GO:0008250">
    <property type="term" value="C:oligosaccharyltransferase complex"/>
    <property type="evidence" value="ECO:0007669"/>
    <property type="project" value="UniProtKB-UniRule"/>
</dbReference>
<comment type="similarity">
    <text evidence="4 10">Belongs to the OST1 family.</text>
</comment>
<comment type="subunit">
    <text evidence="10">Component of the oligosaccharyltransferase (OST) complex.</text>
</comment>
<organism evidence="11 12">
    <name type="scientific">Mycena rosella</name>
    <name type="common">Pink bonnet</name>
    <name type="synonym">Agaricus rosellus</name>
    <dbReference type="NCBI Taxonomy" id="1033263"/>
    <lineage>
        <taxon>Eukaryota</taxon>
        <taxon>Fungi</taxon>
        <taxon>Dikarya</taxon>
        <taxon>Basidiomycota</taxon>
        <taxon>Agaricomycotina</taxon>
        <taxon>Agaricomycetes</taxon>
        <taxon>Agaricomycetidae</taxon>
        <taxon>Agaricales</taxon>
        <taxon>Marasmiineae</taxon>
        <taxon>Mycenaceae</taxon>
        <taxon>Mycena</taxon>
    </lineage>
</organism>
<reference evidence="11" key="1">
    <citation type="submission" date="2023-03" db="EMBL/GenBank/DDBJ databases">
        <title>Massive genome expansion in bonnet fungi (Mycena s.s.) driven by repeated elements and novel gene families across ecological guilds.</title>
        <authorList>
            <consortium name="Lawrence Berkeley National Laboratory"/>
            <person name="Harder C.B."/>
            <person name="Miyauchi S."/>
            <person name="Viragh M."/>
            <person name="Kuo A."/>
            <person name="Thoen E."/>
            <person name="Andreopoulos B."/>
            <person name="Lu D."/>
            <person name="Skrede I."/>
            <person name="Drula E."/>
            <person name="Henrissat B."/>
            <person name="Morin E."/>
            <person name="Kohler A."/>
            <person name="Barry K."/>
            <person name="LaButti K."/>
            <person name="Morin E."/>
            <person name="Salamov A."/>
            <person name="Lipzen A."/>
            <person name="Mereny Z."/>
            <person name="Hegedus B."/>
            <person name="Baldrian P."/>
            <person name="Stursova M."/>
            <person name="Weitz H."/>
            <person name="Taylor A."/>
            <person name="Grigoriev I.V."/>
            <person name="Nagy L.G."/>
            <person name="Martin F."/>
            <person name="Kauserud H."/>
        </authorList>
    </citation>
    <scope>NUCLEOTIDE SEQUENCE</scope>
    <source>
        <strain evidence="11">CBHHK067</strain>
    </source>
</reference>
<accession>A0AAD7DVQ8</accession>
<keyword evidence="12" id="KW-1185">Reference proteome</keyword>
<keyword evidence="8 10" id="KW-1133">Transmembrane helix</keyword>
<evidence type="ECO:0000256" key="1">
    <source>
        <dbReference type="ARBA" id="ARBA00002791"/>
    </source>
</evidence>
<evidence type="ECO:0000256" key="6">
    <source>
        <dbReference type="ARBA" id="ARBA00022729"/>
    </source>
</evidence>
<keyword evidence="7 10" id="KW-0256">Endoplasmic reticulum</keyword>
<name>A0AAD7DVQ8_MYCRO</name>
<dbReference type="PANTHER" id="PTHR21049:SF0">
    <property type="entry name" value="DOLICHYL-DIPHOSPHOOLIGOSACCHARIDE--PROTEIN GLYCOSYLTRANSFERASE SUBUNIT 1"/>
    <property type="match status" value="1"/>
</dbReference>
<dbReference type="InterPro" id="IPR007676">
    <property type="entry name" value="Ribophorin_I"/>
</dbReference>